<evidence type="ECO:0000259" key="3">
    <source>
        <dbReference type="PROSITE" id="PS50112"/>
    </source>
</evidence>
<dbReference type="PROSITE" id="PS50112">
    <property type="entry name" value="PAS"/>
    <property type="match status" value="2"/>
</dbReference>
<dbReference type="NCBIfam" id="TIGR00229">
    <property type="entry name" value="sensory_box"/>
    <property type="match status" value="1"/>
</dbReference>
<dbReference type="SUPFAM" id="SSF55785">
    <property type="entry name" value="PYP-like sensor domain (PAS domain)"/>
    <property type="match status" value="2"/>
</dbReference>
<dbReference type="Gene3D" id="3.30.450.40">
    <property type="match status" value="2"/>
</dbReference>
<sequence length="876" mass="93940">MFPGAAGRKGDVDQIVGRAPDVPAASTDASIARLRRDSGRLHEVARLRLPVDGNNGLDRLAELAARLLGTAGSHVSLLPGVHHVPAGVGFGAAGNRTMVEDSLCRVTAAGTEPLVVTDARSDDRVCTLPPVTSGQVGAYLGTPLTTSTGQVIGALCVFDVTPRAWSDDDIATLGQLAESTVTELELSALVQEYESDRVRWGLAIDAAGIGTFDWDLITGRLAWDDRLIEMFGYDADDFAETIDAFNARLHPEDIGRVTEALQVCIDTGGEYDAEYRVIRPDGETSWVHARGRALVGSAGSTVRVVGAAYDTTGQREAAALVTRVLEAMPAGFYSLDRDWRFTHVNAQGEKLLARTRDELLGRVIWDAFPAALNSAFEDSYRSAVRTGQPVSFDAYYPAPLDGWYELRAWPTPDGLSVYFLEITERRHMQDRATRSASRLAILAQVSAELAGTLDAPTAAAHLPRILVPALADFCIVTLVDPDGRPRDVASWHSDPEARPVLDRYAAVRLESMPAASPAARALLSGEAVGESGAAVLAMLAPGESRDLLEVLAPQRAVVLPMRGRGRTLGLVTVYYRAGTAAQDEDLATAQDVADRAGLALDNARLYSAQQQLAEGLQRSLLTQPPEPDHAQIAVRYLPAAEAARVGGDWYDAFLQPGGTTMLVIGDVVGHDTAAAAAMGQLRGLLRGIATYSGAGPVEVLRGLDASMSTLQTRTLATAAVARFEQTPEELSRGVTRMRWANAGHLPPLVVNPDGTVAELATWRGDLLLGVDADARRRESVVTLDAGATVLLYTDGLIERRDDDLDAGLVRLRDALIELADLPLEEMLDELLERLVHGRPEDDVALVAVRLHRQDRPRPAEAGPNRVPPDVPDPLTL</sequence>
<dbReference type="InterPro" id="IPR001932">
    <property type="entry name" value="PPM-type_phosphatase-like_dom"/>
</dbReference>
<gene>
    <name evidence="5" type="ORF">AVDCRST_MAG52-2841</name>
</gene>
<keyword evidence="1" id="KW-0378">Hydrolase</keyword>
<dbReference type="Gene3D" id="3.30.450.20">
    <property type="entry name" value="PAS domain"/>
    <property type="match status" value="2"/>
</dbReference>
<feature type="domain" description="PAS" evidence="3">
    <location>
        <begin position="223"/>
        <end position="268"/>
    </location>
</feature>
<dbReference type="InterPro" id="IPR013656">
    <property type="entry name" value="PAS_4"/>
</dbReference>
<evidence type="ECO:0000259" key="4">
    <source>
        <dbReference type="PROSITE" id="PS50113"/>
    </source>
</evidence>
<evidence type="ECO:0000256" key="2">
    <source>
        <dbReference type="SAM" id="MobiDB-lite"/>
    </source>
</evidence>
<dbReference type="Pfam" id="PF08448">
    <property type="entry name" value="PAS_4"/>
    <property type="match status" value="1"/>
</dbReference>
<feature type="compositionally biased region" description="Pro residues" evidence="2">
    <location>
        <begin position="865"/>
        <end position="876"/>
    </location>
</feature>
<dbReference type="AlphaFoldDB" id="A0A6J4IYF1"/>
<dbReference type="PROSITE" id="PS50113">
    <property type="entry name" value="PAC"/>
    <property type="match status" value="1"/>
</dbReference>
<dbReference type="InterPro" id="IPR013655">
    <property type="entry name" value="PAS_fold_3"/>
</dbReference>
<reference evidence="5" key="1">
    <citation type="submission" date="2020-02" db="EMBL/GenBank/DDBJ databases">
        <authorList>
            <person name="Meier V. D."/>
        </authorList>
    </citation>
    <scope>NUCLEOTIDE SEQUENCE</scope>
    <source>
        <strain evidence="5">AVDCRST_MAG52</strain>
    </source>
</reference>
<dbReference type="SMART" id="SM00065">
    <property type="entry name" value="GAF"/>
    <property type="match status" value="2"/>
</dbReference>
<name>A0A6J4IYF1_9ACTN</name>
<dbReference type="InterPro" id="IPR003018">
    <property type="entry name" value="GAF"/>
</dbReference>
<dbReference type="Gene3D" id="2.10.70.100">
    <property type="match status" value="1"/>
</dbReference>
<feature type="domain" description="PAS" evidence="3">
    <location>
        <begin position="317"/>
        <end position="387"/>
    </location>
</feature>
<dbReference type="SUPFAM" id="SSF81606">
    <property type="entry name" value="PP2C-like"/>
    <property type="match status" value="1"/>
</dbReference>
<dbReference type="SMART" id="SM00091">
    <property type="entry name" value="PAS"/>
    <property type="match status" value="2"/>
</dbReference>
<dbReference type="EMBL" id="CADCTN010000200">
    <property type="protein sequence ID" value="CAA9265492.1"/>
    <property type="molecule type" value="Genomic_DNA"/>
</dbReference>
<dbReference type="PANTHER" id="PTHR43156">
    <property type="entry name" value="STAGE II SPORULATION PROTEIN E-RELATED"/>
    <property type="match status" value="1"/>
</dbReference>
<dbReference type="Pfam" id="PF08447">
    <property type="entry name" value="PAS_3"/>
    <property type="match status" value="1"/>
</dbReference>
<protein>
    <submittedName>
        <fullName evidence="5">Uncharacterized, RsbU-domain-containing protein</fullName>
    </submittedName>
</protein>
<feature type="domain" description="PAC" evidence="4">
    <location>
        <begin position="271"/>
        <end position="323"/>
    </location>
</feature>
<dbReference type="InterPro" id="IPR000014">
    <property type="entry name" value="PAS"/>
</dbReference>
<dbReference type="Pfam" id="PF07228">
    <property type="entry name" value="SpoIIE"/>
    <property type="match status" value="1"/>
</dbReference>
<dbReference type="InterPro" id="IPR029016">
    <property type="entry name" value="GAF-like_dom_sf"/>
</dbReference>
<dbReference type="GO" id="GO:0016791">
    <property type="term" value="F:phosphatase activity"/>
    <property type="evidence" value="ECO:0007669"/>
    <property type="project" value="TreeGrafter"/>
</dbReference>
<dbReference type="Gene3D" id="3.60.40.10">
    <property type="entry name" value="PPM-type phosphatase domain"/>
    <property type="match status" value="1"/>
</dbReference>
<dbReference type="InterPro" id="IPR000700">
    <property type="entry name" value="PAS-assoc_C"/>
</dbReference>
<evidence type="ECO:0000313" key="5">
    <source>
        <dbReference type="EMBL" id="CAA9265492.1"/>
    </source>
</evidence>
<dbReference type="CDD" id="cd00130">
    <property type="entry name" value="PAS"/>
    <property type="match status" value="2"/>
</dbReference>
<dbReference type="InterPro" id="IPR035965">
    <property type="entry name" value="PAS-like_dom_sf"/>
</dbReference>
<accession>A0A6J4IYF1</accession>
<organism evidence="5">
    <name type="scientific">uncultured Blastococcus sp</name>
    <dbReference type="NCBI Taxonomy" id="217144"/>
    <lineage>
        <taxon>Bacteria</taxon>
        <taxon>Bacillati</taxon>
        <taxon>Actinomycetota</taxon>
        <taxon>Actinomycetes</taxon>
        <taxon>Geodermatophilales</taxon>
        <taxon>Geodermatophilaceae</taxon>
        <taxon>Blastococcus</taxon>
        <taxon>environmental samples</taxon>
    </lineage>
</organism>
<dbReference type="SUPFAM" id="SSF55781">
    <property type="entry name" value="GAF domain-like"/>
    <property type="match status" value="2"/>
</dbReference>
<dbReference type="InterPro" id="IPR052016">
    <property type="entry name" value="Bact_Sigma-Reg"/>
</dbReference>
<dbReference type="Pfam" id="PF01590">
    <property type="entry name" value="GAF"/>
    <property type="match status" value="2"/>
</dbReference>
<dbReference type="SMART" id="SM00331">
    <property type="entry name" value="PP2C_SIG"/>
    <property type="match status" value="1"/>
</dbReference>
<dbReference type="PANTHER" id="PTHR43156:SF2">
    <property type="entry name" value="STAGE II SPORULATION PROTEIN E"/>
    <property type="match status" value="1"/>
</dbReference>
<proteinExistence type="predicted"/>
<dbReference type="InterPro" id="IPR036457">
    <property type="entry name" value="PPM-type-like_dom_sf"/>
</dbReference>
<evidence type="ECO:0000256" key="1">
    <source>
        <dbReference type="ARBA" id="ARBA00022801"/>
    </source>
</evidence>
<feature type="region of interest" description="Disordered" evidence="2">
    <location>
        <begin position="854"/>
        <end position="876"/>
    </location>
</feature>